<sequence length="339" mass="34275">MLPVPDRRTAGTPLAGPARAATVGSLTAVAAVVAVEVAVGWGDLAWVPLVAGLLLGLPHGAVDHLLPGRLLRWPPARSAAFALAYAGVAAVAWLLFRAFPGPALLVFVVLSAWHFGTGETAFADLRAGRPVQRQVTASVVLGALVLLVPLVRGQADAAPVVSAVVPGWDGLLPPAVTTAVLVTVLPAAAALATERLLSGRWLEAAEVGVLLVLVLVVPPFAAFGVWFGAWHAPRHGARVLAGDPASAADLAAGRLGAPLRRFAAAAAAPTAAVLAVLALLWSATDGWTGLLVTLLPLLAALTLPHALVVAWLDRASGAGGQIPGTAPAARARPTGRSTP</sequence>
<dbReference type="STRING" id="1070870.SAMN05444351_2167"/>
<dbReference type="HAMAP" id="MF_02093">
    <property type="entry name" value="Beta_carotene_diox"/>
    <property type="match status" value="1"/>
</dbReference>
<dbReference type="Pfam" id="PF15461">
    <property type="entry name" value="BCD"/>
    <property type="match status" value="1"/>
</dbReference>
<comment type="similarity">
    <text evidence="1">Belongs to the Brp/Blh beta-carotene diooxygenase family.</text>
</comment>
<evidence type="ECO:0000313" key="3">
    <source>
        <dbReference type="Proteomes" id="UP000184471"/>
    </source>
</evidence>
<proteinExistence type="inferred from homology"/>
<dbReference type="OrthoDB" id="199761at2"/>
<comment type="catalytic activity">
    <reaction evidence="1">
        <text>all-trans-beta-carotene + O2 = 2 all-trans-retinal</text>
        <dbReference type="Rhea" id="RHEA:32887"/>
        <dbReference type="ChEBI" id="CHEBI:15379"/>
        <dbReference type="ChEBI" id="CHEBI:17579"/>
        <dbReference type="ChEBI" id="CHEBI:17898"/>
        <dbReference type="EC" id="1.13.11.63"/>
    </reaction>
</comment>
<accession>A0A1M5IPP6</accession>
<gene>
    <name evidence="2" type="ORF">SAMN05444351_2167</name>
</gene>
<dbReference type="AlphaFoldDB" id="A0A1M5IPP6"/>
<dbReference type="NCBIfam" id="TIGR03753">
    <property type="entry name" value="blh_monoox"/>
    <property type="match status" value="1"/>
</dbReference>
<dbReference type="EMBL" id="FQVX01000002">
    <property type="protein sequence ID" value="SHG30267.1"/>
    <property type="molecule type" value="Genomic_DNA"/>
</dbReference>
<dbReference type="Proteomes" id="UP000184471">
    <property type="component" value="Unassembled WGS sequence"/>
</dbReference>
<comment type="subcellular location">
    <subcellularLocation>
        <location evidence="1">Cell membrane</location>
        <topology evidence="1">Multi-pass membrane protein</topology>
    </subcellularLocation>
</comment>
<dbReference type="GO" id="GO:0016121">
    <property type="term" value="P:carotene catabolic process"/>
    <property type="evidence" value="ECO:0007669"/>
    <property type="project" value="UniProtKB-UniRule"/>
</dbReference>
<keyword evidence="1" id="KW-1003">Cell membrane</keyword>
<feature type="transmembrane region" description="Helical" evidence="1">
    <location>
        <begin position="290"/>
        <end position="312"/>
    </location>
</feature>
<feature type="transmembrane region" description="Helical" evidence="1">
    <location>
        <begin position="78"/>
        <end position="96"/>
    </location>
</feature>
<keyword evidence="1" id="KW-0408">Iron</keyword>
<feature type="transmembrane region" description="Helical" evidence="1">
    <location>
        <begin position="135"/>
        <end position="151"/>
    </location>
</feature>
<dbReference type="GO" id="GO:0004497">
    <property type="term" value="F:monooxygenase activity"/>
    <property type="evidence" value="ECO:0007669"/>
    <property type="project" value="UniProtKB-KW"/>
</dbReference>
<feature type="transmembrane region" description="Helical" evidence="1">
    <location>
        <begin position="262"/>
        <end position="283"/>
    </location>
</feature>
<protein>
    <recommendedName>
        <fullName evidence="1">Probable beta-carotene 15,15'-dioxygenase</fullName>
        <ecNumber evidence="1">1.13.11.63</ecNumber>
    </recommendedName>
</protein>
<comment type="cofactor">
    <cofactor evidence="1">
        <name>Fe(2+)</name>
        <dbReference type="ChEBI" id="CHEBI:29033"/>
    </cofactor>
</comment>
<dbReference type="GO" id="GO:0005506">
    <property type="term" value="F:iron ion binding"/>
    <property type="evidence" value="ECO:0007669"/>
    <property type="project" value="UniProtKB-UniRule"/>
</dbReference>
<keyword evidence="1" id="KW-0479">Metal-binding</keyword>
<reference evidence="2 3" key="1">
    <citation type="submission" date="2016-11" db="EMBL/GenBank/DDBJ databases">
        <authorList>
            <person name="Jaros S."/>
            <person name="Januszkiewicz K."/>
            <person name="Wedrychowicz H."/>
        </authorList>
    </citation>
    <scope>NUCLEOTIDE SEQUENCE [LARGE SCALE GENOMIC DNA]</scope>
    <source>
        <strain evidence="2 3">DSM 45408</strain>
    </source>
</reference>
<feature type="transmembrane region" description="Helical" evidence="1">
    <location>
        <begin position="102"/>
        <end position="123"/>
    </location>
</feature>
<dbReference type="GO" id="GO:0010436">
    <property type="term" value="F:carotenoid dioxygenase activity"/>
    <property type="evidence" value="ECO:0007669"/>
    <property type="project" value="UniProtKB-UniRule"/>
</dbReference>
<feature type="binding site" evidence="1">
    <location>
        <position position="114"/>
    </location>
    <ligand>
        <name>Fe cation</name>
        <dbReference type="ChEBI" id="CHEBI:24875"/>
    </ligand>
</feature>
<dbReference type="RefSeq" id="WP_073420143.1">
    <property type="nucleotide sequence ID" value="NZ_FQVX01000002.1"/>
</dbReference>
<comment type="function">
    <text evidence="1">Catalyzes the cleavage of beta-carotene at its central double bond (15,15') to yield two molecules of all-trans-retinal.</text>
</comment>
<keyword evidence="3" id="KW-1185">Reference proteome</keyword>
<evidence type="ECO:0000256" key="1">
    <source>
        <dbReference type="HAMAP-Rule" id="MF_02093"/>
    </source>
</evidence>
<feature type="binding site" evidence="1">
    <location>
        <position position="235"/>
    </location>
    <ligand>
        <name>Fe cation</name>
        <dbReference type="ChEBI" id="CHEBI:24875"/>
    </ligand>
</feature>
<keyword evidence="2" id="KW-0503">Monooxygenase</keyword>
<dbReference type="InterPro" id="IPR022270">
    <property type="entry name" value="Blh_diox"/>
</dbReference>
<feature type="binding site" evidence="1">
    <location>
        <position position="231"/>
    </location>
    <ligand>
        <name>Fe cation</name>
        <dbReference type="ChEBI" id="CHEBI:24875"/>
    </ligand>
</feature>
<dbReference type="GO" id="GO:0005886">
    <property type="term" value="C:plasma membrane"/>
    <property type="evidence" value="ECO:0007669"/>
    <property type="project" value="UniProtKB-SubCell"/>
</dbReference>
<feature type="transmembrane region" description="Helical" evidence="1">
    <location>
        <begin position="20"/>
        <end position="39"/>
    </location>
</feature>
<feature type="binding site" evidence="1">
    <location>
        <position position="59"/>
    </location>
    <ligand>
        <name>Fe cation</name>
        <dbReference type="ChEBI" id="CHEBI:24875"/>
    </ligand>
</feature>
<dbReference type="GO" id="GO:0003834">
    <property type="term" value="F:beta-carotene 15,15'-dioxygenase activity"/>
    <property type="evidence" value="ECO:0007669"/>
    <property type="project" value="UniProtKB-EC"/>
</dbReference>
<keyword evidence="1" id="KW-1133">Transmembrane helix</keyword>
<organism evidence="2 3">
    <name type="scientific">Geodermatophilus nigrescens</name>
    <dbReference type="NCBI Taxonomy" id="1070870"/>
    <lineage>
        <taxon>Bacteria</taxon>
        <taxon>Bacillati</taxon>
        <taxon>Actinomycetota</taxon>
        <taxon>Actinomycetes</taxon>
        <taxon>Geodermatophilales</taxon>
        <taxon>Geodermatophilaceae</taxon>
        <taxon>Geodermatophilus</taxon>
    </lineage>
</organism>
<keyword evidence="1" id="KW-0223">Dioxygenase</keyword>
<evidence type="ECO:0000313" key="2">
    <source>
        <dbReference type="EMBL" id="SHG30267.1"/>
    </source>
</evidence>
<keyword evidence="1" id="KW-0812">Transmembrane</keyword>
<keyword evidence="1" id="KW-0472">Membrane</keyword>
<feature type="transmembrane region" description="Helical" evidence="1">
    <location>
        <begin position="171"/>
        <end position="192"/>
    </location>
</feature>
<name>A0A1M5IPP6_9ACTN</name>
<dbReference type="EC" id="1.13.11.63" evidence="1"/>
<keyword evidence="1" id="KW-0560">Oxidoreductase</keyword>
<feature type="transmembrane region" description="Helical" evidence="1">
    <location>
        <begin position="45"/>
        <end position="66"/>
    </location>
</feature>
<feature type="transmembrane region" description="Helical" evidence="1">
    <location>
        <begin position="204"/>
        <end position="229"/>
    </location>
</feature>